<evidence type="ECO:0000256" key="1">
    <source>
        <dbReference type="SAM" id="MobiDB-lite"/>
    </source>
</evidence>
<proteinExistence type="predicted"/>
<evidence type="ECO:0000313" key="3">
    <source>
        <dbReference type="Proteomes" id="UP000606499"/>
    </source>
</evidence>
<name>A0A923RUJ7_9FIRM</name>
<dbReference type="EMBL" id="JACOPL010000001">
    <property type="protein sequence ID" value="MBC5723943.1"/>
    <property type="molecule type" value="Genomic_DNA"/>
</dbReference>
<sequence length="64" mass="7004">MAFVTKMPLVRGEPLKPHPQQRGVIPRAEGIPPSVHRQGRASAAQPPASRPIKGRALTADFRRD</sequence>
<accession>A0A923RUJ7</accession>
<protein>
    <submittedName>
        <fullName evidence="2">Uncharacterized protein</fullName>
    </submittedName>
</protein>
<dbReference type="RefSeq" id="WP_054327639.1">
    <property type="nucleotide sequence ID" value="NZ_JACOPL010000001.1"/>
</dbReference>
<reference evidence="2" key="1">
    <citation type="submission" date="2020-08" db="EMBL/GenBank/DDBJ databases">
        <title>Genome public.</title>
        <authorList>
            <person name="Liu C."/>
            <person name="Sun Q."/>
        </authorList>
    </citation>
    <scope>NUCLEOTIDE SEQUENCE</scope>
    <source>
        <strain evidence="2">NSJ-28</strain>
    </source>
</reference>
<feature type="region of interest" description="Disordered" evidence="1">
    <location>
        <begin position="1"/>
        <end position="64"/>
    </location>
</feature>
<gene>
    <name evidence="2" type="ORF">H8S45_00430</name>
</gene>
<feature type="compositionally biased region" description="Low complexity" evidence="1">
    <location>
        <begin position="40"/>
        <end position="51"/>
    </location>
</feature>
<dbReference type="Proteomes" id="UP000606499">
    <property type="component" value="Unassembled WGS sequence"/>
</dbReference>
<comment type="caution">
    <text evidence="2">The sequence shown here is derived from an EMBL/GenBank/DDBJ whole genome shotgun (WGS) entry which is preliminary data.</text>
</comment>
<dbReference type="AlphaFoldDB" id="A0A923RUJ7"/>
<keyword evidence="3" id="KW-1185">Reference proteome</keyword>
<evidence type="ECO:0000313" key="2">
    <source>
        <dbReference type="EMBL" id="MBC5723943.1"/>
    </source>
</evidence>
<organism evidence="2 3">
    <name type="scientific">Agathobaculum faecis</name>
    <dbReference type="NCBI Taxonomy" id="2763013"/>
    <lineage>
        <taxon>Bacteria</taxon>
        <taxon>Bacillati</taxon>
        <taxon>Bacillota</taxon>
        <taxon>Clostridia</taxon>
        <taxon>Eubacteriales</taxon>
        <taxon>Butyricicoccaceae</taxon>
        <taxon>Agathobaculum</taxon>
    </lineage>
</organism>